<feature type="domain" description="Reverse transcriptase Ty1/copia-type" evidence="2">
    <location>
        <begin position="11"/>
        <end position="211"/>
    </location>
</feature>
<feature type="non-terminal residue" evidence="3">
    <location>
        <position position="1"/>
    </location>
</feature>
<dbReference type="Pfam" id="PF07727">
    <property type="entry name" value="RVT_2"/>
    <property type="match status" value="1"/>
</dbReference>
<protein>
    <submittedName>
        <fullName evidence="3">Putative ribonuclease H-like domain-containing protein</fullName>
    </submittedName>
</protein>
<dbReference type="AlphaFoldDB" id="A0A6L2JGY4"/>
<feature type="region of interest" description="Disordered" evidence="1">
    <location>
        <begin position="451"/>
        <end position="473"/>
    </location>
</feature>
<evidence type="ECO:0000259" key="2">
    <source>
        <dbReference type="Pfam" id="PF07727"/>
    </source>
</evidence>
<reference evidence="3" key="1">
    <citation type="journal article" date="2019" name="Sci. Rep.">
        <title>Draft genome of Tanacetum cinerariifolium, the natural source of mosquito coil.</title>
        <authorList>
            <person name="Yamashiro T."/>
            <person name="Shiraishi A."/>
            <person name="Satake H."/>
            <person name="Nakayama K."/>
        </authorList>
    </citation>
    <scope>NUCLEOTIDE SEQUENCE</scope>
</reference>
<accession>A0A6L2JGY4</accession>
<dbReference type="InterPro" id="IPR043502">
    <property type="entry name" value="DNA/RNA_pol_sf"/>
</dbReference>
<evidence type="ECO:0000256" key="1">
    <source>
        <dbReference type="SAM" id="MobiDB-lite"/>
    </source>
</evidence>
<dbReference type="PANTHER" id="PTHR11439:SF495">
    <property type="entry name" value="REVERSE TRANSCRIPTASE, RNA-DEPENDENT DNA POLYMERASE-RELATED"/>
    <property type="match status" value="1"/>
</dbReference>
<comment type="caution">
    <text evidence="3">The sequence shown here is derived from an EMBL/GenBank/DDBJ whole genome shotgun (WGS) entry which is preliminary data.</text>
</comment>
<dbReference type="SUPFAM" id="SSF56672">
    <property type="entry name" value="DNA/RNA polymerases"/>
    <property type="match status" value="1"/>
</dbReference>
<dbReference type="InterPro" id="IPR013103">
    <property type="entry name" value="RVT_2"/>
</dbReference>
<name>A0A6L2JGY4_TANCI</name>
<organism evidence="3">
    <name type="scientific">Tanacetum cinerariifolium</name>
    <name type="common">Dalmatian daisy</name>
    <name type="synonym">Chrysanthemum cinerariifolium</name>
    <dbReference type="NCBI Taxonomy" id="118510"/>
    <lineage>
        <taxon>Eukaryota</taxon>
        <taxon>Viridiplantae</taxon>
        <taxon>Streptophyta</taxon>
        <taxon>Embryophyta</taxon>
        <taxon>Tracheophyta</taxon>
        <taxon>Spermatophyta</taxon>
        <taxon>Magnoliopsida</taxon>
        <taxon>eudicotyledons</taxon>
        <taxon>Gunneridae</taxon>
        <taxon>Pentapetalae</taxon>
        <taxon>asterids</taxon>
        <taxon>campanulids</taxon>
        <taxon>Asterales</taxon>
        <taxon>Asteraceae</taxon>
        <taxon>Asteroideae</taxon>
        <taxon>Anthemideae</taxon>
        <taxon>Anthemidinae</taxon>
        <taxon>Tanacetum</taxon>
    </lineage>
</organism>
<dbReference type="PANTHER" id="PTHR11439">
    <property type="entry name" value="GAG-POL-RELATED RETROTRANSPOSON"/>
    <property type="match status" value="1"/>
</dbReference>
<feature type="region of interest" description="Disordered" evidence="1">
    <location>
        <begin position="491"/>
        <end position="525"/>
    </location>
</feature>
<proteinExistence type="predicted"/>
<evidence type="ECO:0000313" key="3">
    <source>
        <dbReference type="EMBL" id="GEU36019.1"/>
    </source>
</evidence>
<dbReference type="EMBL" id="BKCJ010000760">
    <property type="protein sequence ID" value="GEU36019.1"/>
    <property type="molecule type" value="Genomic_DNA"/>
</dbReference>
<gene>
    <name evidence="3" type="ORF">Tci_007997</name>
</gene>
<sequence length="849" mass="97893">TFRLWLIVLKGSEWVLKNKKDERGIVIRNKARLVAQGHTQEEGIDYDEVFAPVERIEAIRLFLAYASFMVFTVYQMDVKSAFLYDTIDEEPHGFQDPDFLAKVYKVEKAMHGLHQAPRAWYGTLSKYLLTNGFQRGIIDQTLFIGRQRGYFILVQVYVDDIIFGSSNPQLCKEFEALMHEKFQMSAMGELNFFFGLQVVQKEDGIFISQEKHQVTPKECHLHALKRIFRYLKGHPKLGLWYPKESPFDLVAYSDSDYGGATQDRKSTTGGCQFLDRRLSMLYEALSREISSFIIHFLRLIPLSEYNVNFHPIVDFVEASPLRIETTEEATKILATVDGILRTVTESSLRRNLKLQDEEGISSLPDTELFENLTLMGYNISPNQKFTFQKGQFSHQWKYLIHTIMQCSSPESTGFNEFNSNIATALVCLATNRTYNFSKMIFDGLVKNVNNKGEGSGTPTEPHHTPSLEAHPTLHTTYSSPTLLLVTTASIPTSLTPPPVADEPTSPLRDVSEGEACPTDSGFRADQDRANIAKTSTLPYDSAPRLEEKMERDAQRMNEQIARDAEIARIHVEEELQIMIDGLDRSNETVAKYIQEYHQFATELPLERRIELISDLVRYQDNYAKVHKFQTQQRKSWSKKQKRDYYMAVIKRNLGWKVKDFRGMTFEEIEAKFTTVWKQLEDFIPIGSKEEDERLKRKGLSLEQESMKKLKTSVEVPEEAKSPDEVLEEKVKEMMQLVPIEQVYVESLQVKHPIIDWMVHTEGQRSYWKITRLGGSSAIEWKLYDTCGVHHVTTKDKEIFMLVEKDYPLRKGLAIGMISYKLQVKYYSKMANDLIPKIYKIASSLRQQGD</sequence>